<keyword evidence="4" id="KW-0808">Transferase</keyword>
<keyword evidence="3 7" id="KW-0032">Aminotransferase</keyword>
<name>A0AAN1CXB6_VIBNA</name>
<evidence type="ECO:0000256" key="1">
    <source>
        <dbReference type="ARBA" id="ARBA00001933"/>
    </source>
</evidence>
<evidence type="ECO:0000256" key="2">
    <source>
        <dbReference type="ARBA" id="ARBA00008954"/>
    </source>
</evidence>
<reference evidence="7 8" key="1">
    <citation type="submission" date="2016-07" db="EMBL/GenBank/DDBJ databases">
        <title>Developing Vibrio natriegens as a novel, fast-growing host for biotechnology.</title>
        <authorList>
            <person name="Weinstock M.T."/>
            <person name="Hesek E.D."/>
            <person name="Wilson C.M."/>
            <person name="Gibson D.G."/>
        </authorList>
    </citation>
    <scope>NUCLEOTIDE SEQUENCE [LARGE SCALE GENOMIC DNA]</scope>
    <source>
        <strain evidence="7 8">ATCC 14048</strain>
    </source>
</reference>
<evidence type="ECO:0000256" key="5">
    <source>
        <dbReference type="ARBA" id="ARBA00022898"/>
    </source>
</evidence>
<dbReference type="GO" id="GO:0030170">
    <property type="term" value="F:pyridoxal phosphate binding"/>
    <property type="evidence" value="ECO:0007669"/>
    <property type="project" value="InterPro"/>
</dbReference>
<dbReference type="CDD" id="cd00610">
    <property type="entry name" value="OAT_like"/>
    <property type="match status" value="1"/>
</dbReference>
<dbReference type="GO" id="GO:0009102">
    <property type="term" value="P:biotin biosynthetic process"/>
    <property type="evidence" value="ECO:0007669"/>
    <property type="project" value="TreeGrafter"/>
</dbReference>
<dbReference type="InterPro" id="IPR015421">
    <property type="entry name" value="PyrdxlP-dep_Trfase_major"/>
</dbReference>
<protein>
    <submittedName>
        <fullName evidence="7">Aminotransferase</fullName>
    </submittedName>
</protein>
<evidence type="ECO:0000313" key="7">
    <source>
        <dbReference type="EMBL" id="ANQ14479.1"/>
    </source>
</evidence>
<dbReference type="GO" id="GO:0009448">
    <property type="term" value="P:gamma-aminobutyric acid metabolic process"/>
    <property type="evidence" value="ECO:0007669"/>
    <property type="project" value="TreeGrafter"/>
</dbReference>
<evidence type="ECO:0000256" key="3">
    <source>
        <dbReference type="ARBA" id="ARBA00022576"/>
    </source>
</evidence>
<dbReference type="SUPFAM" id="SSF53383">
    <property type="entry name" value="PLP-dependent transferases"/>
    <property type="match status" value="1"/>
</dbReference>
<dbReference type="InterPro" id="IPR049704">
    <property type="entry name" value="Aminotrans_3_PPA_site"/>
</dbReference>
<dbReference type="PANTHER" id="PTHR42684">
    <property type="entry name" value="ADENOSYLMETHIONINE-8-AMINO-7-OXONONANOATE AMINOTRANSFERASE"/>
    <property type="match status" value="1"/>
</dbReference>
<dbReference type="NCBIfam" id="NF004767">
    <property type="entry name" value="PRK06105.1"/>
    <property type="match status" value="1"/>
</dbReference>
<sequence>MSLTLSDQIQKKREGITLKNSTEFTALEAKDIDYVLHCHTNHNKHREVGPILIERGEGVFVYDNHGKKYLEGMSGMWCSGLGFSEKRLGEAAKKQYDILPFYHTFVHRSTGPTIELAAKLVEMAPVPMSKAFFTASGSEAIDSVVKLLWHRSNAMGETKRKKILARDRAYHGATIASNNLTGLDANHWGHDLIMPVVRLTCPHFYHQGKPGESEVEFATRLAEELEAKILEEGPETICCFIGEPIMGGGGVIVPPATYWEKIQAVLNKYDILFVADEVICGFGRTGNMFGTQTCGLKPDVLVYSKQLTSGYIPFAAFVMNERTLKPIYDASEKYGGMWHGFTTSGHPVACALSLENIRIIEEENLVENASLMGERLRAGFKKYLEHPLVGEVRGVGLLAAVELVTNKQTKTALEQVGQLGAMVAEKMREHGVITRPTDDAILLSPPMIINAEEIDMIIDALGTALDEVLGELESLEKK</sequence>
<comment type="similarity">
    <text evidence="2 6">Belongs to the class-III pyridoxal-phosphate-dependent aminotransferase family.</text>
</comment>
<keyword evidence="5 6" id="KW-0663">Pyridoxal phosphate</keyword>
<accession>A0AAN1CXB6</accession>
<dbReference type="PROSITE" id="PS00600">
    <property type="entry name" value="AA_TRANSFER_CLASS_3"/>
    <property type="match status" value="1"/>
</dbReference>
<evidence type="ECO:0000256" key="4">
    <source>
        <dbReference type="ARBA" id="ARBA00022679"/>
    </source>
</evidence>
<dbReference type="EMBL" id="CP016346">
    <property type="protein sequence ID" value="ANQ14479.1"/>
    <property type="molecule type" value="Genomic_DNA"/>
</dbReference>
<dbReference type="GO" id="GO:0004015">
    <property type="term" value="F:adenosylmethionine-8-amino-7-oxononanoate transaminase activity"/>
    <property type="evidence" value="ECO:0007669"/>
    <property type="project" value="TreeGrafter"/>
</dbReference>
<dbReference type="InterPro" id="IPR015424">
    <property type="entry name" value="PyrdxlP-dep_Trfase"/>
</dbReference>
<comment type="cofactor">
    <cofactor evidence="1">
        <name>pyridoxal 5'-phosphate</name>
        <dbReference type="ChEBI" id="CHEBI:597326"/>
    </cofactor>
</comment>
<dbReference type="PIRSF" id="PIRSF000521">
    <property type="entry name" value="Transaminase_4ab_Lys_Orn"/>
    <property type="match status" value="1"/>
</dbReference>
<dbReference type="PANTHER" id="PTHR42684:SF3">
    <property type="entry name" value="ADENOSYLMETHIONINE-8-AMINO-7-OXONONANOATE AMINOTRANSFERASE"/>
    <property type="match status" value="1"/>
</dbReference>
<dbReference type="Gene3D" id="3.90.1150.10">
    <property type="entry name" value="Aspartate Aminotransferase, domain 1"/>
    <property type="match status" value="1"/>
</dbReference>
<evidence type="ECO:0000256" key="6">
    <source>
        <dbReference type="RuleBase" id="RU003560"/>
    </source>
</evidence>
<dbReference type="InterPro" id="IPR015422">
    <property type="entry name" value="PyrdxlP-dep_Trfase_small"/>
</dbReference>
<organism evidence="7 8">
    <name type="scientific">Vibrio natriegens NBRC 15636 = ATCC 14048 = DSM 759</name>
    <dbReference type="NCBI Taxonomy" id="1219067"/>
    <lineage>
        <taxon>Bacteria</taxon>
        <taxon>Pseudomonadati</taxon>
        <taxon>Pseudomonadota</taxon>
        <taxon>Gammaproteobacteria</taxon>
        <taxon>Vibrionales</taxon>
        <taxon>Vibrionaceae</taxon>
        <taxon>Vibrio</taxon>
    </lineage>
</organism>
<gene>
    <name evidence="7" type="ORF">BA890_17180</name>
</gene>
<dbReference type="Proteomes" id="UP000092741">
    <property type="component" value="Chromosome 2"/>
</dbReference>
<dbReference type="FunFam" id="3.40.640.10:FF:000014">
    <property type="entry name" value="Adenosylmethionine-8-amino-7-oxononanoate aminotransferase, probable"/>
    <property type="match status" value="1"/>
</dbReference>
<dbReference type="InterPro" id="IPR005814">
    <property type="entry name" value="Aminotrans_3"/>
</dbReference>
<dbReference type="Gene3D" id="3.40.640.10">
    <property type="entry name" value="Type I PLP-dependent aspartate aminotransferase-like (Major domain)"/>
    <property type="match status" value="1"/>
</dbReference>
<proteinExistence type="inferred from homology"/>
<keyword evidence="8" id="KW-1185">Reference proteome</keyword>
<evidence type="ECO:0000313" key="8">
    <source>
        <dbReference type="Proteomes" id="UP000092741"/>
    </source>
</evidence>
<dbReference type="AlphaFoldDB" id="A0AAN1CXB6"/>
<dbReference type="Pfam" id="PF00202">
    <property type="entry name" value="Aminotran_3"/>
    <property type="match status" value="1"/>
</dbReference>